<reference evidence="5" key="2">
    <citation type="submission" date="2019-03" db="EMBL/GenBank/DDBJ databases">
        <authorList>
            <person name="Chen S.-C."/>
            <person name="Wu S.-Y."/>
            <person name="Lai M.-C."/>
        </authorList>
    </citation>
    <scope>NUCLEOTIDE SEQUENCE</scope>
    <source>
        <strain evidence="5">ML15</strain>
    </source>
</reference>
<dbReference type="GO" id="GO:0003899">
    <property type="term" value="F:DNA-directed RNA polymerase activity"/>
    <property type="evidence" value="ECO:0007669"/>
    <property type="project" value="UniProtKB-UniRule"/>
</dbReference>
<dbReference type="GO" id="GO:0005737">
    <property type="term" value="C:cytoplasm"/>
    <property type="evidence" value="ECO:0007669"/>
    <property type="project" value="UniProtKB-SubCell"/>
</dbReference>
<evidence type="ECO:0000313" key="5">
    <source>
        <dbReference type="EMBL" id="QYZ78824.1"/>
    </source>
</evidence>
<dbReference type="HAMAP" id="MF_00025">
    <property type="entry name" value="RNApol_Rpo5_RPB5"/>
    <property type="match status" value="1"/>
</dbReference>
<dbReference type="GO" id="GO:0006366">
    <property type="term" value="P:transcription by RNA polymerase II"/>
    <property type="evidence" value="ECO:0007669"/>
    <property type="project" value="TreeGrafter"/>
</dbReference>
<comment type="similarity">
    <text evidence="3">Belongs to the archaeal Rpo5/eukaryotic RPB5 RNA polymerase subunit family.</text>
</comment>
<keyword evidence="2 3" id="KW-0804">Transcription</keyword>
<dbReference type="PANTHER" id="PTHR10535">
    <property type="entry name" value="DNA-DIRECTED RNA POLYMERASES I, II, AND III SUBUNIT RPABC1"/>
    <property type="match status" value="1"/>
</dbReference>
<dbReference type="EMBL" id="CP037968">
    <property type="protein sequence ID" value="QYZ78824.1"/>
    <property type="molecule type" value="Genomic_DNA"/>
</dbReference>
<evidence type="ECO:0000313" key="6">
    <source>
        <dbReference type="Proteomes" id="UP000826709"/>
    </source>
</evidence>
<dbReference type="GO" id="GO:0003677">
    <property type="term" value="F:DNA binding"/>
    <property type="evidence" value="ECO:0007669"/>
    <property type="project" value="InterPro"/>
</dbReference>
<keyword evidence="3" id="KW-0963">Cytoplasm</keyword>
<comment type="subcellular location">
    <subcellularLocation>
        <location evidence="3">Cytoplasm</location>
    </subcellularLocation>
</comment>
<name>A0A8G1EG59_9EURY</name>
<dbReference type="Pfam" id="PF01191">
    <property type="entry name" value="RNA_pol_Rpb5_C"/>
    <property type="match status" value="1"/>
</dbReference>
<organism evidence="5 6">
    <name type="scientific">Methanofollis formosanus</name>
    <dbReference type="NCBI Taxonomy" id="299308"/>
    <lineage>
        <taxon>Archaea</taxon>
        <taxon>Methanobacteriati</taxon>
        <taxon>Methanobacteriota</taxon>
        <taxon>Stenosarchaea group</taxon>
        <taxon>Methanomicrobia</taxon>
        <taxon>Methanomicrobiales</taxon>
        <taxon>Methanomicrobiaceae</taxon>
        <taxon>Methanofollis</taxon>
    </lineage>
</organism>
<proteinExistence type="inferred from homology"/>
<protein>
    <recommendedName>
        <fullName evidence="3">DNA-directed RNA polymerase subunit Rpo5</fullName>
        <ecNumber evidence="3">2.7.7.6</ecNumber>
    </recommendedName>
    <alternativeName>
        <fullName evidence="3">DNA-directed RNA polymerase subunit H</fullName>
    </alternativeName>
</protein>
<keyword evidence="6" id="KW-1185">Reference proteome</keyword>
<dbReference type="RefSeq" id="WP_220682592.1">
    <property type="nucleotide sequence ID" value="NZ_CP037968.1"/>
</dbReference>
<evidence type="ECO:0000259" key="4">
    <source>
        <dbReference type="Pfam" id="PF01191"/>
    </source>
</evidence>
<gene>
    <name evidence="3" type="primary">rpo5</name>
    <name evidence="3" type="synonym">rpoH</name>
    <name evidence="5" type="ORF">E2N92_04960</name>
</gene>
<dbReference type="InterPro" id="IPR014381">
    <property type="entry name" value="Arch_Rpo5/euc_Rpb5"/>
</dbReference>
<dbReference type="InterPro" id="IPR035913">
    <property type="entry name" value="RPB5-like_sf"/>
</dbReference>
<dbReference type="KEGG" id="mfk:E2N92_04960"/>
<dbReference type="SUPFAM" id="SSF55287">
    <property type="entry name" value="RPB5-like RNA polymerase subunit"/>
    <property type="match status" value="1"/>
</dbReference>
<dbReference type="InterPro" id="IPR000783">
    <property type="entry name" value="RNA_pol_subH/Rpb5_C"/>
</dbReference>
<dbReference type="Gene3D" id="3.90.940.20">
    <property type="entry name" value="RPB5-like RNA polymerase subunit"/>
    <property type="match status" value="1"/>
</dbReference>
<dbReference type="GO" id="GO:0000428">
    <property type="term" value="C:DNA-directed RNA polymerase complex"/>
    <property type="evidence" value="ECO:0007669"/>
    <property type="project" value="UniProtKB-KW"/>
</dbReference>
<evidence type="ECO:0000256" key="3">
    <source>
        <dbReference type="HAMAP-Rule" id="MF_00025"/>
    </source>
</evidence>
<keyword evidence="1 3" id="KW-0240">DNA-directed RNA polymerase</keyword>
<sequence length="83" mass="9506">MSTRFNVIEHDMVPDHQKMSEGEVAELLSRYQITLEQLPRIYGDDPAVKSIEATTGDVIRIIRKSQTAGLAESYRYVVKRPKK</sequence>
<comment type="function">
    <text evidence="3">DNA-dependent RNA polymerase (RNAP) catalyzes the transcription of DNA into RNA using the four ribonucleoside triphosphates as substrates.</text>
</comment>
<feature type="domain" description="RNA polymerase subunit H/Rpb5 C-terminal" evidence="4">
    <location>
        <begin position="5"/>
        <end position="77"/>
    </location>
</feature>
<accession>A0A8G1EG59</accession>
<evidence type="ECO:0000256" key="2">
    <source>
        <dbReference type="ARBA" id="ARBA00023163"/>
    </source>
</evidence>
<dbReference type="NCBIfam" id="NF007129">
    <property type="entry name" value="PRK09570.1"/>
    <property type="match status" value="1"/>
</dbReference>
<dbReference type="GO" id="GO:0006362">
    <property type="term" value="P:transcription elongation by RNA polymerase I"/>
    <property type="evidence" value="ECO:0007669"/>
    <property type="project" value="TreeGrafter"/>
</dbReference>
<evidence type="ECO:0000256" key="1">
    <source>
        <dbReference type="ARBA" id="ARBA00022478"/>
    </source>
</evidence>
<reference evidence="5" key="1">
    <citation type="journal article" date="2005" name="Int. J. Syst. Evol. Microbiol.">
        <title>Methanofollis formosanus sp. nov., isolated from a fish pond.</title>
        <authorList>
            <person name="Wu S.Y."/>
            <person name="Chen S.C."/>
            <person name="Lai M.C."/>
        </authorList>
    </citation>
    <scope>NUCLEOTIDE SEQUENCE</scope>
    <source>
        <strain evidence="5">ML15</strain>
    </source>
</reference>
<comment type="subunit">
    <text evidence="3">Part of the RNA polymerase complex.</text>
</comment>
<comment type="catalytic activity">
    <reaction evidence="3">
        <text>RNA(n) + a ribonucleoside 5'-triphosphate = RNA(n+1) + diphosphate</text>
        <dbReference type="Rhea" id="RHEA:21248"/>
        <dbReference type="Rhea" id="RHEA-COMP:14527"/>
        <dbReference type="Rhea" id="RHEA-COMP:17342"/>
        <dbReference type="ChEBI" id="CHEBI:33019"/>
        <dbReference type="ChEBI" id="CHEBI:61557"/>
        <dbReference type="ChEBI" id="CHEBI:140395"/>
        <dbReference type="EC" id="2.7.7.6"/>
    </reaction>
</comment>
<dbReference type="PANTHER" id="PTHR10535:SF0">
    <property type="entry name" value="DNA-DIRECTED RNA POLYMERASES I, II, AND III SUBUNIT RPABC1"/>
    <property type="match status" value="1"/>
</dbReference>
<keyword evidence="3 5" id="KW-0548">Nucleotidyltransferase</keyword>
<dbReference type="AlphaFoldDB" id="A0A8G1EG59"/>
<dbReference type="EC" id="2.7.7.6" evidence="3"/>
<dbReference type="Proteomes" id="UP000826709">
    <property type="component" value="Chromosome"/>
</dbReference>
<dbReference type="GO" id="GO:0042797">
    <property type="term" value="P:tRNA transcription by RNA polymerase III"/>
    <property type="evidence" value="ECO:0007669"/>
    <property type="project" value="TreeGrafter"/>
</dbReference>
<dbReference type="OrthoDB" id="30537at2157"/>
<keyword evidence="3 5" id="KW-0808">Transferase</keyword>